<feature type="compositionally biased region" description="Basic and acidic residues" evidence="1">
    <location>
        <begin position="16"/>
        <end position="33"/>
    </location>
</feature>
<evidence type="ECO:0000313" key="3">
    <source>
        <dbReference type="Proteomes" id="UP000005092"/>
    </source>
</evidence>
<protein>
    <submittedName>
        <fullName evidence="2">Uncharacterized protein</fullName>
    </submittedName>
</protein>
<name>I9N5M3_RHILT</name>
<dbReference type="EMBL" id="JH719382">
    <property type="protein sequence ID" value="EJB01997.1"/>
    <property type="molecule type" value="Genomic_DNA"/>
</dbReference>
<evidence type="ECO:0000313" key="2">
    <source>
        <dbReference type="EMBL" id="EJB01997.1"/>
    </source>
</evidence>
<feature type="region of interest" description="Disordered" evidence="1">
    <location>
        <begin position="1"/>
        <end position="43"/>
    </location>
</feature>
<proteinExistence type="predicted"/>
<organism evidence="2 3">
    <name type="scientific">Rhizobium leguminosarum bv. trifolii WSM597</name>
    <dbReference type="NCBI Taxonomy" id="754764"/>
    <lineage>
        <taxon>Bacteria</taxon>
        <taxon>Pseudomonadati</taxon>
        <taxon>Pseudomonadota</taxon>
        <taxon>Alphaproteobacteria</taxon>
        <taxon>Hyphomicrobiales</taxon>
        <taxon>Rhizobiaceae</taxon>
        <taxon>Rhizobium/Agrobacterium group</taxon>
        <taxon>Rhizobium</taxon>
    </lineage>
</organism>
<dbReference type="Proteomes" id="UP000005092">
    <property type="component" value="Unassembled WGS sequence"/>
</dbReference>
<dbReference type="AlphaFoldDB" id="I9N5M3"/>
<gene>
    <name evidence="2" type="ORF">Rleg9DRAFT_0770</name>
</gene>
<reference evidence="2 3" key="1">
    <citation type="submission" date="2012-02" db="EMBL/GenBank/DDBJ databases">
        <title>Improved High-Quality Draft Sequence of Rhizobium leguminosarum bv. trifolii WSM597.</title>
        <authorList>
            <consortium name="US DOE Joint Genome Institute"/>
            <person name="Lucas S."/>
            <person name="Han J."/>
            <person name="Lapidus A."/>
            <person name="Cheng J.-F."/>
            <person name="Goodwin L."/>
            <person name="Pitluck S."/>
            <person name="Peters L."/>
            <person name="Ovchinnikova G."/>
            <person name="Held B."/>
            <person name="Detter J.C."/>
            <person name="Han C."/>
            <person name="Tapia R."/>
            <person name="Land M."/>
            <person name="Hauser L."/>
            <person name="Kyrpides N."/>
            <person name="Ivanova N."/>
            <person name="Pagani I."/>
            <person name="Brau L."/>
            <person name="Yates R."/>
            <person name="O'Hara G."/>
            <person name="Rui T."/>
            <person name="Howieson J."/>
            <person name="Reeve W."/>
            <person name="Woyke T."/>
        </authorList>
    </citation>
    <scope>NUCLEOTIDE SEQUENCE [LARGE SCALE GENOMIC DNA]</scope>
    <source>
        <strain evidence="2 3">WSM597</strain>
    </source>
</reference>
<accession>I9N5M3</accession>
<evidence type="ECO:0000256" key="1">
    <source>
        <dbReference type="SAM" id="MobiDB-lite"/>
    </source>
</evidence>
<sequence>MRDIAGHEFQPMFQRRGGDPLHKTGKERSDHGSHVKGIAFARH</sequence>
<dbReference type="HOGENOM" id="CLU_3238676_0_0_5"/>